<dbReference type="SUPFAM" id="SSF90257">
    <property type="entry name" value="Myosin rod fragments"/>
    <property type="match status" value="1"/>
</dbReference>
<feature type="compositionally biased region" description="Low complexity" evidence="8">
    <location>
        <begin position="220"/>
        <end position="236"/>
    </location>
</feature>
<evidence type="ECO:0000256" key="4">
    <source>
        <dbReference type="ARBA" id="ARBA00023125"/>
    </source>
</evidence>
<dbReference type="SMART" id="SM00415">
    <property type="entry name" value="HSF"/>
    <property type="match status" value="1"/>
</dbReference>
<keyword evidence="11" id="KW-1185">Reference proteome</keyword>
<dbReference type="HOGENOM" id="CLU_008776_1_1_1"/>
<comment type="subcellular location">
    <subcellularLocation>
        <location evidence="1">Nucleus</location>
    </subcellularLocation>
</comment>
<accession>A0A0C9Y4I2</accession>
<gene>
    <name evidence="10" type="ORF">PISMIDRAFT_13540</name>
</gene>
<evidence type="ECO:0000259" key="9">
    <source>
        <dbReference type="PROSITE" id="PS50110"/>
    </source>
</evidence>
<feature type="region of interest" description="Disordered" evidence="8">
    <location>
        <begin position="642"/>
        <end position="696"/>
    </location>
</feature>
<dbReference type="InterPro" id="IPR011006">
    <property type="entry name" value="CheY-like_superfamily"/>
</dbReference>
<evidence type="ECO:0000313" key="10">
    <source>
        <dbReference type="EMBL" id="KIK19595.1"/>
    </source>
</evidence>
<dbReference type="SUPFAM" id="SSF52172">
    <property type="entry name" value="CheY-like"/>
    <property type="match status" value="1"/>
</dbReference>
<dbReference type="AlphaFoldDB" id="A0A0C9Y4I2"/>
<dbReference type="FunFam" id="3.40.50.2300:FF:000212">
    <property type="entry name" value="Stress response regulator/HFS transcription factor"/>
    <property type="match status" value="1"/>
</dbReference>
<evidence type="ECO:0000256" key="6">
    <source>
        <dbReference type="PROSITE-ProRule" id="PRU00169"/>
    </source>
</evidence>
<evidence type="ECO:0000256" key="3">
    <source>
        <dbReference type="ARBA" id="ARBA00023012"/>
    </source>
</evidence>
<evidence type="ECO:0000256" key="2">
    <source>
        <dbReference type="ARBA" id="ARBA00022553"/>
    </source>
</evidence>
<dbReference type="GO" id="GO:0005634">
    <property type="term" value="C:nucleus"/>
    <property type="evidence" value="ECO:0007669"/>
    <property type="project" value="UniProtKB-SubCell"/>
</dbReference>
<sequence>MTPYRHSSSPSSWSTPLHRTSSSREDIPHSSLSIHQNTPAPAESRQFKREQLQQAPPPPPPPPPPQSAPSQSQKENDDNMPATSDFVKKLYKMLEDQSFSHVVSWGPNGDCFVVKLSYLAVPLLTSLRPSLQQDMNEFTKSILPRMFKHSNFASFVRQLNKYDFHKVKNTDDTQFGEHSWTFKHPDFHADRREALENIRRKVPAARKSAPSGSGIGPSTLGRSGSAGSPGPLGGELESLQAQTNTIASHTSALQNQNSSLQSQMTTLQSQTNALHAQNATLQSVTNGLQSSVSGFQSGMSGLQQQLAALQSQNDTLRTQLGRSEDRVRGLERCYKDVLGEMVHFQRNLAQQDALMQSLVQYFLRGEAVKHKDSGFVTSIAPGPAPPTSGHPNNCQQTQGPHTPAMPPPSMVASLVHSMTPSTHPPPSMFGVSPKMPTTAGALSASLLASQQPQPSPFLQPLTTSHSQHMLGSHGHGHGHGSHGPHGPPTTSSSSSALFRALSRSQAQAQAQAQVQAQTQSSSPSISQAQGQTQGPAEPPIQSIQPIPSLQEQISSMREPIPLSSQTMPTSMQPPMQESISSLPPGIPTMQQMISAIQTMQPMQQVQFLPVHEAHRVLGLVGDHRYPDPTAIARASLAQMNEMSRRAGAATTSDSDVTGAGPAGSGNGSSRGEEGTDMTSGGDAPFLIPPDTSWDGTVQAGHEGLQVFTLGHLLPRSALDDANGNWTYGGDMPGTLPNLNGGGGGDGNASTDEDGVGGVGIGECEGDGFEKEESPGAEEVVQPTPTNPGIRESSSSGTSATAPSSSGGGQKLRVRRSTFVPGWAVPPRVLLVDDDAVSRRLSSKFLQVFGCAIDVAVDGVGAVNKMNLEKYDLVLMDIVMPKMDGISATSLIRQFDHVTPIISMTSNSRPSEIMTYYSSGMNDVLPKPFTKEGLLDMLEKHLMHLKVIQEMSRVPRMPCGSRLSTDNSLTDALVPASTSTSATTTTAPPTASSSPSASAANREGMDGVGGGGSEIRIDPLAGMGLTEERYQAILKDLVSGDNLSGVGVPEGFNFDMMGDDGIGISGVDVDVSVSVDGMSGEMSGEMNGGGMGGDDMSGGGDMGMNEKRGLEEELDGMREVKRAIFGLVHLQSLPLAHLRPCRGVFPPTSTPTAAPTSPQVLLIVAVAANPAKLATSL</sequence>
<evidence type="ECO:0000256" key="5">
    <source>
        <dbReference type="ARBA" id="ARBA00023242"/>
    </source>
</evidence>
<dbReference type="InterPro" id="IPR001789">
    <property type="entry name" value="Sig_transdc_resp-reg_receiver"/>
</dbReference>
<dbReference type="InterPro" id="IPR036390">
    <property type="entry name" value="WH_DNA-bd_sf"/>
</dbReference>
<evidence type="ECO:0000256" key="1">
    <source>
        <dbReference type="ARBA" id="ARBA00004123"/>
    </source>
</evidence>
<dbReference type="InterPro" id="IPR000232">
    <property type="entry name" value="HSF_DNA-bd"/>
</dbReference>
<dbReference type="OrthoDB" id="60033at2759"/>
<feature type="compositionally biased region" description="Polar residues" evidence="8">
    <location>
        <begin position="525"/>
        <end position="534"/>
    </location>
</feature>
<dbReference type="Gene3D" id="1.10.10.10">
    <property type="entry name" value="Winged helix-like DNA-binding domain superfamily/Winged helix DNA-binding domain"/>
    <property type="match status" value="1"/>
</dbReference>
<keyword evidence="2 6" id="KW-0597">Phosphoprotein</keyword>
<dbReference type="PROSITE" id="PS00434">
    <property type="entry name" value="HSF_DOMAIN"/>
    <property type="match status" value="1"/>
</dbReference>
<dbReference type="SMART" id="SM00448">
    <property type="entry name" value="REC"/>
    <property type="match status" value="1"/>
</dbReference>
<feature type="region of interest" description="Disordered" evidence="8">
    <location>
        <begin position="973"/>
        <end position="1012"/>
    </location>
</feature>
<feature type="region of interest" description="Disordered" evidence="8">
    <location>
        <begin position="202"/>
        <end position="236"/>
    </location>
</feature>
<dbReference type="Gene3D" id="6.10.250.3110">
    <property type="match status" value="1"/>
</dbReference>
<dbReference type="GO" id="GO:0000160">
    <property type="term" value="P:phosphorelay signal transduction system"/>
    <property type="evidence" value="ECO:0007669"/>
    <property type="project" value="UniProtKB-KW"/>
</dbReference>
<dbReference type="GO" id="GO:0043565">
    <property type="term" value="F:sequence-specific DNA binding"/>
    <property type="evidence" value="ECO:0007669"/>
    <property type="project" value="InterPro"/>
</dbReference>
<dbReference type="Pfam" id="PF00447">
    <property type="entry name" value="HSF_DNA-bind"/>
    <property type="match status" value="2"/>
</dbReference>
<feature type="compositionally biased region" description="Low complexity" evidence="8">
    <location>
        <begin position="448"/>
        <end position="463"/>
    </location>
</feature>
<dbReference type="STRING" id="765257.A0A0C9Y4I2"/>
<dbReference type="EMBL" id="KN833781">
    <property type="protein sequence ID" value="KIK19595.1"/>
    <property type="molecule type" value="Genomic_DNA"/>
</dbReference>
<keyword evidence="5" id="KW-0539">Nucleus</keyword>
<name>A0A0C9Y4I2_9AGAM</name>
<organism evidence="10 11">
    <name type="scientific">Pisolithus microcarpus 441</name>
    <dbReference type="NCBI Taxonomy" id="765257"/>
    <lineage>
        <taxon>Eukaryota</taxon>
        <taxon>Fungi</taxon>
        <taxon>Dikarya</taxon>
        <taxon>Basidiomycota</taxon>
        <taxon>Agaricomycotina</taxon>
        <taxon>Agaricomycetes</taxon>
        <taxon>Agaricomycetidae</taxon>
        <taxon>Boletales</taxon>
        <taxon>Sclerodermatineae</taxon>
        <taxon>Pisolithaceae</taxon>
        <taxon>Pisolithus</taxon>
    </lineage>
</organism>
<feature type="region of interest" description="Disordered" evidence="8">
    <location>
        <begin position="381"/>
        <end position="436"/>
    </location>
</feature>
<dbReference type="PANTHER" id="PTHR45339:SF1">
    <property type="entry name" value="HYBRID SIGNAL TRANSDUCTION HISTIDINE KINASE J"/>
    <property type="match status" value="1"/>
</dbReference>
<feature type="compositionally biased region" description="Polar residues" evidence="8">
    <location>
        <begin position="389"/>
        <end position="400"/>
    </location>
</feature>
<dbReference type="CDD" id="cd17546">
    <property type="entry name" value="REC_hyHK_CKI1_RcsC-like"/>
    <property type="match status" value="1"/>
</dbReference>
<dbReference type="GO" id="GO:0003700">
    <property type="term" value="F:DNA-binding transcription factor activity"/>
    <property type="evidence" value="ECO:0007669"/>
    <property type="project" value="InterPro"/>
</dbReference>
<dbReference type="Pfam" id="PF00072">
    <property type="entry name" value="Response_reg"/>
    <property type="match status" value="1"/>
</dbReference>
<feature type="compositionally biased region" description="Polar residues" evidence="8">
    <location>
        <begin position="30"/>
        <end position="39"/>
    </location>
</feature>
<dbReference type="InterPro" id="IPR036388">
    <property type="entry name" value="WH-like_DNA-bd_sf"/>
</dbReference>
<evidence type="ECO:0000313" key="11">
    <source>
        <dbReference type="Proteomes" id="UP000054018"/>
    </source>
</evidence>
<keyword evidence="3" id="KW-0902">Two-component regulatory system</keyword>
<dbReference type="Gene3D" id="3.40.50.2300">
    <property type="match status" value="1"/>
</dbReference>
<dbReference type="Proteomes" id="UP000054018">
    <property type="component" value="Unassembled WGS sequence"/>
</dbReference>
<feature type="compositionally biased region" description="Low complexity" evidence="8">
    <location>
        <begin position="488"/>
        <end position="524"/>
    </location>
</feature>
<feature type="region of interest" description="Disordered" evidence="8">
    <location>
        <begin position="736"/>
        <end position="812"/>
    </location>
</feature>
<evidence type="ECO:0000256" key="8">
    <source>
        <dbReference type="SAM" id="MobiDB-lite"/>
    </source>
</evidence>
<feature type="region of interest" description="Disordered" evidence="8">
    <location>
        <begin position="448"/>
        <end position="542"/>
    </location>
</feature>
<feature type="compositionally biased region" description="Low complexity" evidence="8">
    <location>
        <begin position="792"/>
        <end position="804"/>
    </location>
</feature>
<dbReference type="PANTHER" id="PTHR45339">
    <property type="entry name" value="HYBRID SIGNAL TRANSDUCTION HISTIDINE KINASE J"/>
    <property type="match status" value="1"/>
</dbReference>
<dbReference type="PROSITE" id="PS50110">
    <property type="entry name" value="RESPONSE_REGULATORY"/>
    <property type="match status" value="1"/>
</dbReference>
<reference evidence="10 11" key="1">
    <citation type="submission" date="2014-04" db="EMBL/GenBank/DDBJ databases">
        <authorList>
            <consortium name="DOE Joint Genome Institute"/>
            <person name="Kuo A."/>
            <person name="Kohler A."/>
            <person name="Costa M.D."/>
            <person name="Nagy L.G."/>
            <person name="Floudas D."/>
            <person name="Copeland A."/>
            <person name="Barry K.W."/>
            <person name="Cichocki N."/>
            <person name="Veneault-Fourrey C."/>
            <person name="LaButti K."/>
            <person name="Lindquist E.A."/>
            <person name="Lipzen A."/>
            <person name="Lundell T."/>
            <person name="Morin E."/>
            <person name="Murat C."/>
            <person name="Sun H."/>
            <person name="Tunlid A."/>
            <person name="Henrissat B."/>
            <person name="Grigoriev I.V."/>
            <person name="Hibbett D.S."/>
            <person name="Martin F."/>
            <person name="Nordberg H.P."/>
            <person name="Cantor M.N."/>
            <person name="Hua S.X."/>
        </authorList>
    </citation>
    <scope>NUCLEOTIDE SEQUENCE [LARGE SCALE GENOMIC DNA]</scope>
    <source>
        <strain evidence="10 11">441</strain>
    </source>
</reference>
<feature type="compositionally biased region" description="Pro residues" evidence="8">
    <location>
        <begin position="55"/>
        <end position="67"/>
    </location>
</feature>
<dbReference type="SUPFAM" id="SSF46785">
    <property type="entry name" value="Winged helix' DNA-binding domain"/>
    <property type="match status" value="1"/>
</dbReference>
<feature type="domain" description="Response regulatory" evidence="9">
    <location>
        <begin position="827"/>
        <end position="941"/>
    </location>
</feature>
<feature type="compositionally biased region" description="Low complexity" evidence="8">
    <location>
        <begin position="974"/>
        <end position="999"/>
    </location>
</feature>
<feature type="modified residue" description="4-aspartylphosphate" evidence="6">
    <location>
        <position position="876"/>
    </location>
</feature>
<keyword evidence="7" id="KW-0175">Coiled coil</keyword>
<evidence type="ECO:0000256" key="7">
    <source>
        <dbReference type="SAM" id="Coils"/>
    </source>
</evidence>
<keyword evidence="4" id="KW-0238">DNA-binding</keyword>
<feature type="region of interest" description="Disordered" evidence="8">
    <location>
        <begin position="1"/>
        <end position="82"/>
    </location>
</feature>
<feature type="coiled-coil region" evidence="7">
    <location>
        <begin position="299"/>
        <end position="326"/>
    </location>
</feature>
<protein>
    <recommendedName>
        <fullName evidence="9">Response regulatory domain-containing protein</fullName>
    </recommendedName>
</protein>
<proteinExistence type="predicted"/>
<reference evidence="11" key="2">
    <citation type="submission" date="2015-01" db="EMBL/GenBank/DDBJ databases">
        <title>Evolutionary Origins and Diversification of the Mycorrhizal Mutualists.</title>
        <authorList>
            <consortium name="DOE Joint Genome Institute"/>
            <consortium name="Mycorrhizal Genomics Consortium"/>
            <person name="Kohler A."/>
            <person name="Kuo A."/>
            <person name="Nagy L.G."/>
            <person name="Floudas D."/>
            <person name="Copeland A."/>
            <person name="Barry K.W."/>
            <person name="Cichocki N."/>
            <person name="Veneault-Fourrey C."/>
            <person name="LaButti K."/>
            <person name="Lindquist E.A."/>
            <person name="Lipzen A."/>
            <person name="Lundell T."/>
            <person name="Morin E."/>
            <person name="Murat C."/>
            <person name="Riley R."/>
            <person name="Ohm R."/>
            <person name="Sun H."/>
            <person name="Tunlid A."/>
            <person name="Henrissat B."/>
            <person name="Grigoriev I.V."/>
            <person name="Hibbett D.S."/>
            <person name="Martin F."/>
        </authorList>
    </citation>
    <scope>NUCLEOTIDE SEQUENCE [LARGE SCALE GENOMIC DNA]</scope>
    <source>
        <strain evidence="11">441</strain>
    </source>
</reference>